<feature type="transmembrane region" description="Helical" evidence="7">
    <location>
        <begin position="20"/>
        <end position="42"/>
    </location>
</feature>
<dbReference type="GO" id="GO:0055085">
    <property type="term" value="P:transmembrane transport"/>
    <property type="evidence" value="ECO:0007669"/>
    <property type="project" value="InterPro"/>
</dbReference>
<dbReference type="InterPro" id="IPR051393">
    <property type="entry name" value="ABC_transporter_permease"/>
</dbReference>
<keyword evidence="6 7" id="KW-0472">Membrane</keyword>
<dbReference type="InterPro" id="IPR035906">
    <property type="entry name" value="MetI-like_sf"/>
</dbReference>
<dbReference type="EMBL" id="QXDL01000060">
    <property type="protein sequence ID" value="RIH85332.1"/>
    <property type="molecule type" value="Genomic_DNA"/>
</dbReference>
<dbReference type="GO" id="GO:0005886">
    <property type="term" value="C:plasma membrane"/>
    <property type="evidence" value="ECO:0007669"/>
    <property type="project" value="UniProtKB-SubCell"/>
</dbReference>
<feature type="transmembrane region" description="Helical" evidence="7">
    <location>
        <begin position="165"/>
        <end position="190"/>
    </location>
</feature>
<dbReference type="RefSeq" id="WP_245971576.1">
    <property type="nucleotide sequence ID" value="NZ_QXDL01000060.1"/>
</dbReference>
<evidence type="ECO:0000313" key="10">
    <source>
        <dbReference type="Proteomes" id="UP000265715"/>
    </source>
</evidence>
<proteinExistence type="inferred from homology"/>
<protein>
    <submittedName>
        <fullName evidence="9">sn-glycerol-3-phosphate transport system permease protein UgpA</fullName>
    </submittedName>
</protein>
<gene>
    <name evidence="9" type="primary">ugpA_4</name>
    <name evidence="9" type="ORF">Mterra_01735</name>
</gene>
<dbReference type="PANTHER" id="PTHR30193:SF41">
    <property type="entry name" value="DIACETYLCHITOBIOSE UPTAKE SYSTEM PERMEASE PROTEIN NGCF"/>
    <property type="match status" value="1"/>
</dbReference>
<evidence type="ECO:0000256" key="4">
    <source>
        <dbReference type="ARBA" id="ARBA00022692"/>
    </source>
</evidence>
<feature type="transmembrane region" description="Helical" evidence="7">
    <location>
        <begin position="84"/>
        <end position="105"/>
    </location>
</feature>
<dbReference type="PROSITE" id="PS50928">
    <property type="entry name" value="ABC_TM1"/>
    <property type="match status" value="1"/>
</dbReference>
<comment type="subcellular location">
    <subcellularLocation>
        <location evidence="1 7">Cell membrane</location>
        <topology evidence="1 7">Multi-pass membrane protein</topology>
    </subcellularLocation>
</comment>
<evidence type="ECO:0000256" key="2">
    <source>
        <dbReference type="ARBA" id="ARBA00022448"/>
    </source>
</evidence>
<evidence type="ECO:0000256" key="3">
    <source>
        <dbReference type="ARBA" id="ARBA00022475"/>
    </source>
</evidence>
<dbReference type="CDD" id="cd06261">
    <property type="entry name" value="TM_PBP2"/>
    <property type="match status" value="1"/>
</dbReference>
<feature type="transmembrane region" description="Helical" evidence="7">
    <location>
        <begin position="211"/>
        <end position="236"/>
    </location>
</feature>
<accession>A0A399ERZ2</accession>
<keyword evidence="10" id="KW-1185">Reference proteome</keyword>
<name>A0A399ERZ2_9DEIN</name>
<feature type="domain" description="ABC transmembrane type-1" evidence="8">
    <location>
        <begin position="80"/>
        <end position="292"/>
    </location>
</feature>
<evidence type="ECO:0000256" key="7">
    <source>
        <dbReference type="RuleBase" id="RU363032"/>
    </source>
</evidence>
<dbReference type="Pfam" id="PF00528">
    <property type="entry name" value="BPD_transp_1"/>
    <property type="match status" value="1"/>
</dbReference>
<comment type="similarity">
    <text evidence="7">Belongs to the binding-protein-dependent transport system permease family.</text>
</comment>
<keyword evidence="2 7" id="KW-0813">Transport</keyword>
<feature type="transmembrane region" description="Helical" evidence="7">
    <location>
        <begin position="117"/>
        <end position="137"/>
    </location>
</feature>
<feature type="transmembrane region" description="Helical" evidence="7">
    <location>
        <begin position="271"/>
        <end position="291"/>
    </location>
</feature>
<evidence type="ECO:0000256" key="6">
    <source>
        <dbReference type="ARBA" id="ARBA00023136"/>
    </source>
</evidence>
<reference evidence="9 10" key="1">
    <citation type="submission" date="2018-08" db="EMBL/GenBank/DDBJ databases">
        <title>Meiothermus terrae DSM 26712 genome sequencing project.</title>
        <authorList>
            <person name="Da Costa M.S."/>
            <person name="Albuquerque L."/>
            <person name="Raposo P."/>
            <person name="Froufe H.J.C."/>
            <person name="Barroso C.S."/>
            <person name="Egas C."/>
        </authorList>
    </citation>
    <scope>NUCLEOTIDE SEQUENCE [LARGE SCALE GENOMIC DNA]</scope>
    <source>
        <strain evidence="9 10">DSM 26712</strain>
    </source>
</reference>
<sequence length="302" mass="32976">MAQRTAIPYSGARRTRRRSWAGVGFLAPALLLIGLFTVYPAFSALWLSLHTEAPFSGESVWVGVGNYEDLLKDREFHSSLLTTLYFTLLTVPVSIAGGLLSAVLLHRSLPGIRVYRVLLFLPVAVPTATAAIAWRWLYHPSVGYINYALGSLGLPPVSWLQDPSIALAALAMAVAWQNLGLNAILLLAGLQSVPEELIEAARLDGASPVRIFRSITLPLLTPTLYFASIVGVIHAMTTFGPIHLLTQGGPASATQVAVYRIYTEGFINFRFGYATAQAVILFVVILGFTILQSRLERRVHYQ</sequence>
<dbReference type="PANTHER" id="PTHR30193">
    <property type="entry name" value="ABC TRANSPORTER PERMEASE PROTEIN"/>
    <property type="match status" value="1"/>
</dbReference>
<dbReference type="Proteomes" id="UP000265715">
    <property type="component" value="Unassembled WGS sequence"/>
</dbReference>
<dbReference type="AlphaFoldDB" id="A0A399ERZ2"/>
<keyword evidence="3" id="KW-1003">Cell membrane</keyword>
<keyword evidence="5 7" id="KW-1133">Transmembrane helix</keyword>
<evidence type="ECO:0000313" key="9">
    <source>
        <dbReference type="EMBL" id="RIH85332.1"/>
    </source>
</evidence>
<evidence type="ECO:0000256" key="1">
    <source>
        <dbReference type="ARBA" id="ARBA00004651"/>
    </source>
</evidence>
<evidence type="ECO:0000259" key="8">
    <source>
        <dbReference type="PROSITE" id="PS50928"/>
    </source>
</evidence>
<dbReference type="InterPro" id="IPR000515">
    <property type="entry name" value="MetI-like"/>
</dbReference>
<comment type="caution">
    <text evidence="9">The sequence shown here is derived from an EMBL/GenBank/DDBJ whole genome shotgun (WGS) entry which is preliminary data.</text>
</comment>
<evidence type="ECO:0000256" key="5">
    <source>
        <dbReference type="ARBA" id="ARBA00022989"/>
    </source>
</evidence>
<keyword evidence="4 7" id="KW-0812">Transmembrane</keyword>
<organism evidence="9 10">
    <name type="scientific">Calidithermus terrae</name>
    <dbReference type="NCBI Taxonomy" id="1408545"/>
    <lineage>
        <taxon>Bacteria</taxon>
        <taxon>Thermotogati</taxon>
        <taxon>Deinococcota</taxon>
        <taxon>Deinococci</taxon>
        <taxon>Thermales</taxon>
        <taxon>Thermaceae</taxon>
        <taxon>Calidithermus</taxon>
    </lineage>
</organism>
<dbReference type="SUPFAM" id="SSF161098">
    <property type="entry name" value="MetI-like"/>
    <property type="match status" value="1"/>
</dbReference>
<dbReference type="Gene3D" id="1.10.3720.10">
    <property type="entry name" value="MetI-like"/>
    <property type="match status" value="1"/>
</dbReference>